<organism evidence="13 14">
    <name type="scientific">Pacificimonas flava</name>
    <dbReference type="NCBI Taxonomy" id="1234595"/>
    <lineage>
        <taxon>Bacteria</taxon>
        <taxon>Pseudomonadati</taxon>
        <taxon>Pseudomonadota</taxon>
        <taxon>Alphaproteobacteria</taxon>
        <taxon>Sphingomonadales</taxon>
        <taxon>Sphingosinicellaceae</taxon>
        <taxon>Pacificimonas</taxon>
    </lineage>
</organism>
<keyword evidence="7 11" id="KW-0547">Nucleotide-binding</keyword>
<dbReference type="NCBIfam" id="NF000843">
    <property type="entry name" value="PRK00071.2-2"/>
    <property type="match status" value="1"/>
</dbReference>
<evidence type="ECO:0000256" key="2">
    <source>
        <dbReference type="ARBA" id="ARBA00005019"/>
    </source>
</evidence>
<keyword evidence="4 11" id="KW-0662">Pyridine nucleotide biosynthesis</keyword>
<dbReference type="PANTHER" id="PTHR39321:SF3">
    <property type="entry name" value="PHOSPHOPANTETHEINE ADENYLYLTRANSFERASE"/>
    <property type="match status" value="1"/>
</dbReference>
<dbReference type="HAMAP" id="MF_00244">
    <property type="entry name" value="NaMN_adenylyltr"/>
    <property type="match status" value="1"/>
</dbReference>
<evidence type="ECO:0000256" key="5">
    <source>
        <dbReference type="ARBA" id="ARBA00022679"/>
    </source>
</evidence>
<dbReference type="GO" id="GO:0005524">
    <property type="term" value="F:ATP binding"/>
    <property type="evidence" value="ECO:0007669"/>
    <property type="project" value="UniProtKB-KW"/>
</dbReference>
<evidence type="ECO:0000256" key="10">
    <source>
        <dbReference type="ARBA" id="ARBA00048721"/>
    </source>
</evidence>
<protein>
    <recommendedName>
        <fullName evidence="11">Probable nicotinate-nucleotide adenylyltransferase</fullName>
        <ecNumber evidence="11">2.7.7.18</ecNumber>
    </recommendedName>
    <alternativeName>
        <fullName evidence="11">Deamido-NAD(+) diphosphorylase</fullName>
    </alternativeName>
    <alternativeName>
        <fullName evidence="11">Deamido-NAD(+) pyrophosphorylase</fullName>
    </alternativeName>
    <alternativeName>
        <fullName evidence="11">Nicotinate mononucleotide adenylyltransferase</fullName>
        <shortName evidence="11">NaMN adenylyltransferase</shortName>
    </alternativeName>
</protein>
<keyword evidence="8 11" id="KW-0067">ATP-binding</keyword>
<evidence type="ECO:0000256" key="3">
    <source>
        <dbReference type="ARBA" id="ARBA00009014"/>
    </source>
</evidence>
<evidence type="ECO:0000256" key="1">
    <source>
        <dbReference type="ARBA" id="ARBA00002324"/>
    </source>
</evidence>
<evidence type="ECO:0000256" key="11">
    <source>
        <dbReference type="HAMAP-Rule" id="MF_00244"/>
    </source>
</evidence>
<comment type="similarity">
    <text evidence="3 11">Belongs to the NadD family.</text>
</comment>
<comment type="caution">
    <text evidence="13">The sequence shown here is derived from an EMBL/GenBank/DDBJ whole genome shotgun (WGS) entry which is preliminary data.</text>
</comment>
<dbReference type="InterPro" id="IPR004821">
    <property type="entry name" value="Cyt_trans-like"/>
</dbReference>
<evidence type="ECO:0000256" key="6">
    <source>
        <dbReference type="ARBA" id="ARBA00022695"/>
    </source>
</evidence>
<evidence type="ECO:0000259" key="12">
    <source>
        <dbReference type="Pfam" id="PF01467"/>
    </source>
</evidence>
<dbReference type="EMBL" id="AMRV01000017">
    <property type="protein sequence ID" value="EMD81736.1"/>
    <property type="molecule type" value="Genomic_DNA"/>
</dbReference>
<gene>
    <name evidence="11" type="primary">nadD</name>
    <name evidence="13" type="ORF">C725_2893</name>
</gene>
<evidence type="ECO:0000256" key="4">
    <source>
        <dbReference type="ARBA" id="ARBA00022642"/>
    </source>
</evidence>
<accession>M2TJB7</accession>
<keyword evidence="9 11" id="KW-0520">NAD</keyword>
<dbReference type="AlphaFoldDB" id="M2TJB7"/>
<keyword evidence="5 11" id="KW-0808">Transferase</keyword>
<dbReference type="OrthoDB" id="5295945at2"/>
<evidence type="ECO:0000256" key="8">
    <source>
        <dbReference type="ARBA" id="ARBA00022840"/>
    </source>
</evidence>
<dbReference type="InterPro" id="IPR005248">
    <property type="entry name" value="NadD/NMNAT"/>
</dbReference>
<dbReference type="Proteomes" id="UP000011717">
    <property type="component" value="Unassembled WGS sequence"/>
</dbReference>
<evidence type="ECO:0000313" key="14">
    <source>
        <dbReference type="Proteomes" id="UP000011717"/>
    </source>
</evidence>
<keyword evidence="6 11" id="KW-0548">Nucleotidyltransferase</keyword>
<dbReference type="CDD" id="cd02165">
    <property type="entry name" value="NMNAT"/>
    <property type="match status" value="1"/>
</dbReference>
<dbReference type="UniPathway" id="UPA00253">
    <property type="reaction ID" value="UER00332"/>
</dbReference>
<evidence type="ECO:0000313" key="13">
    <source>
        <dbReference type="EMBL" id="EMD81736.1"/>
    </source>
</evidence>
<dbReference type="Gene3D" id="3.40.50.620">
    <property type="entry name" value="HUPs"/>
    <property type="match status" value="1"/>
</dbReference>
<proteinExistence type="inferred from homology"/>
<dbReference type="EC" id="2.7.7.18" evidence="11"/>
<keyword evidence="14" id="KW-1185">Reference proteome</keyword>
<comment type="catalytic activity">
    <reaction evidence="10 11">
        <text>nicotinate beta-D-ribonucleotide + ATP + H(+) = deamido-NAD(+) + diphosphate</text>
        <dbReference type="Rhea" id="RHEA:22860"/>
        <dbReference type="ChEBI" id="CHEBI:15378"/>
        <dbReference type="ChEBI" id="CHEBI:30616"/>
        <dbReference type="ChEBI" id="CHEBI:33019"/>
        <dbReference type="ChEBI" id="CHEBI:57502"/>
        <dbReference type="ChEBI" id="CHEBI:58437"/>
        <dbReference type="EC" id="2.7.7.18"/>
    </reaction>
</comment>
<dbReference type="GO" id="GO:0009435">
    <property type="term" value="P:NAD+ biosynthetic process"/>
    <property type="evidence" value="ECO:0007669"/>
    <property type="project" value="UniProtKB-UniRule"/>
</dbReference>
<dbReference type="Pfam" id="PF01467">
    <property type="entry name" value="CTP_transf_like"/>
    <property type="match status" value="1"/>
</dbReference>
<dbReference type="PATRIC" id="fig|1234595.3.peg.2896"/>
<comment type="pathway">
    <text evidence="2 11">Cofactor biosynthesis; NAD(+) biosynthesis; deamido-NAD(+) from nicotinate D-ribonucleotide: step 1/1.</text>
</comment>
<dbReference type="SUPFAM" id="SSF52374">
    <property type="entry name" value="Nucleotidylyl transferase"/>
    <property type="match status" value="1"/>
</dbReference>
<dbReference type="InterPro" id="IPR014729">
    <property type="entry name" value="Rossmann-like_a/b/a_fold"/>
</dbReference>
<dbReference type="RefSeq" id="WP_008603857.1">
    <property type="nucleotide sequence ID" value="NZ_AMRV01000017.1"/>
</dbReference>
<comment type="function">
    <text evidence="1 11">Catalyzes the reversible adenylation of nicotinate mononucleotide (NaMN) to nicotinic acid adenine dinucleotide (NaAD).</text>
</comment>
<dbReference type="PANTHER" id="PTHR39321">
    <property type="entry name" value="NICOTINATE-NUCLEOTIDE ADENYLYLTRANSFERASE-RELATED"/>
    <property type="match status" value="1"/>
</dbReference>
<sequence>MARIGILGGSFNPAHSAHRHISLEAQRRLGLDRVWWLVSPQNPLKPRAGMAPLAARLLRAREVARHPRIRVTALEQDLGTRYSADTAAALRRRYPQHDFIFLMGADNLVQFHRWKDWRALARTLPIAVMARPSYIGAARRAPAMGWLRRFVKKSEAARQWPEWSLPAIVFLRIPLDTLSATAIRARDPEWARRYLSTDEDQRPLDRP</sequence>
<evidence type="ECO:0000256" key="9">
    <source>
        <dbReference type="ARBA" id="ARBA00023027"/>
    </source>
</evidence>
<name>M2TJB7_9SPHN</name>
<reference evidence="13 14" key="1">
    <citation type="journal article" date="2013" name="Genome Announc.">
        <title>Draft Genome Sequence of Strain JLT2015T, Belonging to the Family Sphingomonadaceae of the Alphaproteobacteria.</title>
        <authorList>
            <person name="Tang K."/>
            <person name="Liu K."/>
            <person name="Li S."/>
            <person name="Jiao N."/>
        </authorList>
    </citation>
    <scope>NUCLEOTIDE SEQUENCE [LARGE SCALE GENOMIC DNA]</scope>
    <source>
        <strain evidence="13 14">JLT2015</strain>
    </source>
</reference>
<feature type="domain" description="Cytidyltransferase-like" evidence="12">
    <location>
        <begin position="6"/>
        <end position="186"/>
    </location>
</feature>
<evidence type="ECO:0000256" key="7">
    <source>
        <dbReference type="ARBA" id="ARBA00022741"/>
    </source>
</evidence>
<dbReference type="GO" id="GO:0004515">
    <property type="term" value="F:nicotinate-nucleotide adenylyltransferase activity"/>
    <property type="evidence" value="ECO:0007669"/>
    <property type="project" value="UniProtKB-UniRule"/>
</dbReference>